<feature type="transmembrane region" description="Helical" evidence="1">
    <location>
        <begin position="53"/>
        <end position="74"/>
    </location>
</feature>
<feature type="transmembrane region" description="Helical" evidence="1">
    <location>
        <begin position="112"/>
        <end position="133"/>
    </location>
</feature>
<keyword evidence="1" id="KW-0812">Transmembrane</keyword>
<organism evidence="2 3">
    <name type="scientific">Mycolicibacterium anyangense</name>
    <dbReference type="NCBI Taxonomy" id="1431246"/>
    <lineage>
        <taxon>Bacteria</taxon>
        <taxon>Bacillati</taxon>
        <taxon>Actinomycetota</taxon>
        <taxon>Actinomycetes</taxon>
        <taxon>Mycobacteriales</taxon>
        <taxon>Mycobacteriaceae</taxon>
        <taxon>Mycolicibacterium</taxon>
    </lineage>
</organism>
<protein>
    <recommendedName>
        <fullName evidence="4">DUF1761 domain-containing protein</fullName>
    </recommendedName>
</protein>
<feature type="transmembrane region" description="Helical" evidence="1">
    <location>
        <begin position="80"/>
        <end position="100"/>
    </location>
</feature>
<evidence type="ECO:0000313" key="2">
    <source>
        <dbReference type="EMBL" id="BBZ78458.1"/>
    </source>
</evidence>
<accession>A0A6N4WD69</accession>
<evidence type="ECO:0008006" key="4">
    <source>
        <dbReference type="Google" id="ProtNLM"/>
    </source>
</evidence>
<dbReference type="KEGG" id="many:MANY_37950"/>
<dbReference type="RefSeq" id="WP_163805611.1">
    <property type="nucleotide sequence ID" value="NZ_AP022620.1"/>
</dbReference>
<evidence type="ECO:0000256" key="1">
    <source>
        <dbReference type="SAM" id="Phobius"/>
    </source>
</evidence>
<dbReference type="Proteomes" id="UP000467249">
    <property type="component" value="Chromosome"/>
</dbReference>
<proteinExistence type="predicted"/>
<keyword evidence="1" id="KW-1133">Transmembrane helix</keyword>
<dbReference type="EMBL" id="AP022620">
    <property type="protein sequence ID" value="BBZ78458.1"/>
    <property type="molecule type" value="Genomic_DNA"/>
</dbReference>
<dbReference type="AlphaFoldDB" id="A0A6N4WD69"/>
<dbReference type="Pfam" id="PF08570">
    <property type="entry name" value="DUF1761"/>
    <property type="match status" value="1"/>
</dbReference>
<gene>
    <name evidence="2" type="ORF">MANY_37950</name>
</gene>
<keyword evidence="1" id="KW-0472">Membrane</keyword>
<evidence type="ECO:0000313" key="3">
    <source>
        <dbReference type="Proteomes" id="UP000467249"/>
    </source>
</evidence>
<reference evidence="2 3" key="1">
    <citation type="journal article" date="2019" name="Emerg. Microbes Infect.">
        <title>Comprehensive subspecies identification of 175 nontuberculous mycobacteria species based on 7547 genomic profiles.</title>
        <authorList>
            <person name="Matsumoto Y."/>
            <person name="Kinjo T."/>
            <person name="Motooka D."/>
            <person name="Nabeya D."/>
            <person name="Jung N."/>
            <person name="Uechi K."/>
            <person name="Horii T."/>
            <person name="Iida T."/>
            <person name="Fujita J."/>
            <person name="Nakamura S."/>
        </authorList>
    </citation>
    <scope>NUCLEOTIDE SEQUENCE [LARGE SCALE GENOMIC DNA]</scope>
    <source>
        <strain evidence="2 3">JCM 30275</strain>
    </source>
</reference>
<feature type="transmembrane region" description="Helical" evidence="1">
    <location>
        <begin position="6"/>
        <end position="32"/>
    </location>
</feature>
<name>A0A6N4WD69_9MYCO</name>
<dbReference type="InterPro" id="IPR013879">
    <property type="entry name" value="DUF1761"/>
</dbReference>
<sequence>MQMNWLGVVVALVAGTAVAGLWYGKLFAAAWWSLTGITPEQSKASSTRNMVQLVLANALTAVGLALAFEVASIATGVHSAWLAILVGVVAWLAFSVTTLLQHNAFELKPPRLTVINCAYQLALFLTMTLAIALF</sequence>
<keyword evidence="3" id="KW-1185">Reference proteome</keyword>